<organism evidence="2 3">
    <name type="scientific">Botrytis tulipae</name>
    <dbReference type="NCBI Taxonomy" id="87230"/>
    <lineage>
        <taxon>Eukaryota</taxon>
        <taxon>Fungi</taxon>
        <taxon>Dikarya</taxon>
        <taxon>Ascomycota</taxon>
        <taxon>Pezizomycotina</taxon>
        <taxon>Leotiomycetes</taxon>
        <taxon>Helotiales</taxon>
        <taxon>Sclerotiniaceae</taxon>
        <taxon>Botrytis</taxon>
    </lineage>
</organism>
<reference evidence="2 3" key="1">
    <citation type="submission" date="2017-12" db="EMBL/GenBank/DDBJ databases">
        <title>Comparative genomics of Botrytis spp.</title>
        <authorList>
            <person name="Valero-Jimenez C.A."/>
            <person name="Tapia P."/>
            <person name="Veloso J."/>
            <person name="Silva-Moreno E."/>
            <person name="Staats M."/>
            <person name="Valdes J.H."/>
            <person name="Van Kan J.A.L."/>
        </authorList>
    </citation>
    <scope>NUCLEOTIDE SEQUENCE [LARGE SCALE GENOMIC DNA]</scope>
    <source>
        <strain evidence="2 3">Bt9001</strain>
    </source>
</reference>
<comment type="caution">
    <text evidence="2">The sequence shown here is derived from an EMBL/GenBank/DDBJ whole genome shotgun (WGS) entry which is preliminary data.</text>
</comment>
<sequence>MASRGGQSGSGAPSGRSKKPDPRVSSNLKYEFGPGMSSEQASEKIYGRVGDVEKEGDREERHRRRRQEKEKEREGREEERDREERHRRRRQEKERIGRERSPGRSSITKTSTRSSTSSNNNSAYSSSNMSTVSDDPTIRVSLRNGGRRMEVNVGSEHSSRKPRSGRLEAPPSPSEDSDETVTPRTFRSHKSTTNKSGSREGNEHEAKPKHSARRDPERPVKPSDSISNVDYYAPTDVTGSSTQTPHPPHSEASTASRSVKPKSDNRKEKEHKVKSNHGARSRDSEDPVAPSHFGNNDSYAPSPGSTMSGSTLTPTKIRTHTSTVSGSSMTPSQISNTTSSRSGTSVYPASTILPPSPSSIESIGSGTSLYPNSDITSSLDRSQASTGSRPAKHSSNDGKGREHEIRSDHSARPRDSRSVRAPSRVSTTSTQESSDHGSGVPEVAKKEPYLVPAYTYGVTKTQSMVPVNLLPKDPSEDSSTKWTPDKISYQPQYTAKPNAYFTHNQSK</sequence>
<feature type="compositionally biased region" description="Basic and acidic residues" evidence="1">
    <location>
        <begin position="261"/>
        <end position="273"/>
    </location>
</feature>
<feature type="region of interest" description="Disordered" evidence="1">
    <location>
        <begin position="1"/>
        <end position="507"/>
    </location>
</feature>
<feature type="compositionally biased region" description="Low complexity" evidence="1">
    <location>
        <begin position="350"/>
        <end position="369"/>
    </location>
</feature>
<keyword evidence="3" id="KW-1185">Reference proteome</keyword>
<feature type="compositionally biased region" description="Basic and acidic residues" evidence="1">
    <location>
        <begin position="41"/>
        <end position="60"/>
    </location>
</feature>
<feature type="compositionally biased region" description="Polar residues" evidence="1">
    <location>
        <begin position="293"/>
        <end position="348"/>
    </location>
</feature>
<protein>
    <submittedName>
        <fullName evidence="2">Uncharacterized protein</fullName>
    </submittedName>
</protein>
<feature type="compositionally biased region" description="Low complexity" evidence="1">
    <location>
        <begin position="105"/>
        <end position="133"/>
    </location>
</feature>
<feature type="compositionally biased region" description="Polar residues" evidence="1">
    <location>
        <begin position="489"/>
        <end position="507"/>
    </location>
</feature>
<feature type="compositionally biased region" description="Basic and acidic residues" evidence="1">
    <location>
        <begin position="394"/>
        <end position="418"/>
    </location>
</feature>
<feature type="compositionally biased region" description="Basic and acidic residues" evidence="1">
    <location>
        <begin position="91"/>
        <end position="102"/>
    </location>
</feature>
<dbReference type="OrthoDB" id="10494494at2759"/>
<feature type="compositionally biased region" description="Basic and acidic residues" evidence="1">
    <location>
        <begin position="67"/>
        <end position="84"/>
    </location>
</feature>
<feature type="compositionally biased region" description="Polar residues" evidence="1">
    <location>
        <begin position="370"/>
        <end position="388"/>
    </location>
</feature>
<dbReference type="EMBL" id="PQXH01000041">
    <property type="protein sequence ID" value="TGO15373.1"/>
    <property type="molecule type" value="Genomic_DNA"/>
</dbReference>
<accession>A0A4Z1EY38</accession>
<dbReference type="Proteomes" id="UP000297777">
    <property type="component" value="Unassembled WGS sequence"/>
</dbReference>
<dbReference type="AlphaFoldDB" id="A0A4Z1EY38"/>
<evidence type="ECO:0000313" key="2">
    <source>
        <dbReference type="EMBL" id="TGO15373.1"/>
    </source>
</evidence>
<feature type="compositionally biased region" description="Basic and acidic residues" evidence="1">
    <location>
        <begin position="197"/>
        <end position="221"/>
    </location>
</feature>
<evidence type="ECO:0000256" key="1">
    <source>
        <dbReference type="SAM" id="MobiDB-lite"/>
    </source>
</evidence>
<evidence type="ECO:0000313" key="3">
    <source>
        <dbReference type="Proteomes" id="UP000297777"/>
    </source>
</evidence>
<gene>
    <name evidence="2" type="ORF">BTUL_0041g00580</name>
</gene>
<name>A0A4Z1EY38_9HELO</name>
<proteinExistence type="predicted"/>